<dbReference type="CDD" id="cd00118">
    <property type="entry name" value="LysM"/>
    <property type="match status" value="2"/>
</dbReference>
<evidence type="ECO:0000259" key="2">
    <source>
        <dbReference type="PROSITE" id="PS51782"/>
    </source>
</evidence>
<dbReference type="InterPro" id="IPR036779">
    <property type="entry name" value="LysM_dom_sf"/>
</dbReference>
<evidence type="ECO:0000313" key="4">
    <source>
        <dbReference type="Proteomes" id="UP000323824"/>
    </source>
</evidence>
<dbReference type="CDD" id="cd16894">
    <property type="entry name" value="MltD-like"/>
    <property type="match status" value="1"/>
</dbReference>
<dbReference type="EMBL" id="CP035807">
    <property type="protein sequence ID" value="QEN03943.1"/>
    <property type="molecule type" value="Genomic_DNA"/>
</dbReference>
<feature type="domain" description="LysM" evidence="2">
    <location>
        <begin position="414"/>
        <end position="458"/>
    </location>
</feature>
<dbReference type="GO" id="GO:0008933">
    <property type="term" value="F:peptidoglycan lytic transglycosylase activity"/>
    <property type="evidence" value="ECO:0007669"/>
    <property type="project" value="InterPro"/>
</dbReference>
<keyword evidence="4" id="KW-1185">Reference proteome</keyword>
<dbReference type="SUPFAM" id="SSF54106">
    <property type="entry name" value="LysM domain"/>
    <property type="match status" value="2"/>
</dbReference>
<feature type="domain" description="LysM" evidence="2">
    <location>
        <begin position="350"/>
        <end position="394"/>
    </location>
</feature>
<dbReference type="SUPFAM" id="SSF53955">
    <property type="entry name" value="Lysozyme-like"/>
    <property type="match status" value="1"/>
</dbReference>
<dbReference type="PROSITE" id="PS51782">
    <property type="entry name" value="LYSM"/>
    <property type="match status" value="2"/>
</dbReference>
<dbReference type="Proteomes" id="UP000323824">
    <property type="component" value="Chromosome"/>
</dbReference>
<reference evidence="3 4" key="1">
    <citation type="submission" date="2019-02" db="EMBL/GenBank/DDBJ databases">
        <authorList>
            <person name="Fomenkov A."/>
            <person name="Dubinina G."/>
            <person name="Grabovich M."/>
            <person name="Vincze T."/>
            <person name="Roberts R.J."/>
        </authorList>
    </citation>
    <scope>NUCLEOTIDE SEQUENCE [LARGE SCALE GENOMIC DNA]</scope>
    <source>
        <strain evidence="3 4">P</strain>
    </source>
</reference>
<dbReference type="GO" id="GO:0000270">
    <property type="term" value="P:peptidoglycan metabolic process"/>
    <property type="evidence" value="ECO:0007669"/>
    <property type="project" value="InterPro"/>
</dbReference>
<dbReference type="InterPro" id="IPR023346">
    <property type="entry name" value="Lysozyme-like_dom_sf"/>
</dbReference>
<dbReference type="Gene3D" id="1.10.530.10">
    <property type="match status" value="1"/>
</dbReference>
<dbReference type="PANTHER" id="PTHR33734">
    <property type="entry name" value="LYSM DOMAIN-CONTAINING GPI-ANCHORED PROTEIN 2"/>
    <property type="match status" value="1"/>
</dbReference>
<evidence type="ECO:0000313" key="3">
    <source>
        <dbReference type="EMBL" id="QEN03943.1"/>
    </source>
</evidence>
<dbReference type="SMART" id="SM00257">
    <property type="entry name" value="LysM"/>
    <property type="match status" value="2"/>
</dbReference>
<dbReference type="Pfam" id="PF01476">
    <property type="entry name" value="LysM"/>
    <property type="match status" value="2"/>
</dbReference>
<reference evidence="3 4" key="2">
    <citation type="submission" date="2019-09" db="EMBL/GenBank/DDBJ databases">
        <title>Complete Genome Sequence and Methylome Analysis of free living Spirochaetas.</title>
        <authorList>
            <person name="Leshcheva N."/>
            <person name="Mikheeva N."/>
        </authorList>
    </citation>
    <scope>NUCLEOTIDE SEQUENCE [LARGE SCALE GENOMIC DNA]</scope>
    <source>
        <strain evidence="3 4">P</strain>
    </source>
</reference>
<dbReference type="Gene3D" id="3.10.350.10">
    <property type="entry name" value="LysM domain"/>
    <property type="match status" value="2"/>
</dbReference>
<name>A0A5C1Q794_9SPIO</name>
<dbReference type="Pfam" id="PF01464">
    <property type="entry name" value="SLT"/>
    <property type="match status" value="1"/>
</dbReference>
<proteinExistence type="inferred from homology"/>
<dbReference type="AlphaFoldDB" id="A0A5C1Q794"/>
<dbReference type="InterPro" id="IPR018392">
    <property type="entry name" value="LysM"/>
</dbReference>
<dbReference type="PANTHER" id="PTHR33734:SF22">
    <property type="entry name" value="MEMBRANE-BOUND LYTIC MUREIN TRANSGLYCOSYLASE D"/>
    <property type="match status" value="1"/>
</dbReference>
<dbReference type="PROSITE" id="PS00922">
    <property type="entry name" value="TRANSGLYCOSYLASE"/>
    <property type="match status" value="1"/>
</dbReference>
<dbReference type="OrthoDB" id="9815002at2"/>
<accession>A0A5C1Q794</accession>
<dbReference type="InterPro" id="IPR000189">
    <property type="entry name" value="Transglyc_AS"/>
</dbReference>
<evidence type="ECO:0000256" key="1">
    <source>
        <dbReference type="ARBA" id="ARBA00007734"/>
    </source>
</evidence>
<organism evidence="3 4">
    <name type="scientific">Thiospirochaeta perfilievii</name>
    <dbReference type="NCBI Taxonomy" id="252967"/>
    <lineage>
        <taxon>Bacteria</taxon>
        <taxon>Pseudomonadati</taxon>
        <taxon>Spirochaetota</taxon>
        <taxon>Spirochaetia</taxon>
        <taxon>Spirochaetales</taxon>
        <taxon>Spirochaetaceae</taxon>
        <taxon>Thiospirochaeta</taxon>
    </lineage>
</organism>
<dbReference type="InterPro" id="IPR008258">
    <property type="entry name" value="Transglycosylase_SLT_dom_1"/>
</dbReference>
<gene>
    <name evidence="3" type="ORF">EW093_04250</name>
</gene>
<protein>
    <submittedName>
        <fullName evidence="3">LysM peptidoglycan-binding domain-containing protein</fullName>
    </submittedName>
</protein>
<dbReference type="GO" id="GO:0016020">
    <property type="term" value="C:membrane"/>
    <property type="evidence" value="ECO:0007669"/>
    <property type="project" value="InterPro"/>
</dbReference>
<sequence>MVCISSMVLLFQKSGLPYGSRDTRRLGMGRHFPWRKSLILFFILNRLLHLAAEPLVSQNHNPRWKSEIKYEKRDIFSSINDYKRSQFLDLDGYDSKAIETLYKQVKKDNWDKYLKTTYSRLLPYRDFIAAEVEKQGVPYEIIYLPIVESAAYPMATSHMGATGLWQFMSNSSSAYDMKTTEWVDERRDFIKSTKGAIAKLSYNYKVTGDWLLALAAYNCGLNRVKTVVKKSGIDDFWELSRLGLLPKETINYIPKLLLVSSLLQDKNLYNVPIKWDINEWSEVELENSIDLRLLAEKSGIPFKVLKDGNSELLYNVTPPINSSYKLKIPKEYTDSVKNALLKQDTLIEFYKYRVKSGDTLSEISYHYGLSTPSLIKYNPGVSPRTLRVGRVLIVPAIKKVEPYGSNIETKIFKNYYVVKDGDTLWGLSMKFDTTVEEIALNNGINVNNYIKKGMRLRVP</sequence>
<comment type="similarity">
    <text evidence="1">Belongs to the transglycosylase Slt family.</text>
</comment>
<dbReference type="KEGG" id="sper:EW093_04250"/>